<keyword evidence="3" id="KW-1185">Reference proteome</keyword>
<dbReference type="EMBL" id="CP037899">
    <property type="protein sequence ID" value="QDQ42901.1"/>
    <property type="molecule type" value="Genomic_DNA"/>
</dbReference>
<evidence type="ECO:0000313" key="1">
    <source>
        <dbReference type="EMBL" id="KIE57735.1"/>
    </source>
</evidence>
<evidence type="ECO:0000313" key="4">
    <source>
        <dbReference type="Proteomes" id="UP000315925"/>
    </source>
</evidence>
<proteinExistence type="predicted"/>
<dbReference type="AlphaFoldDB" id="A0A0C1V249"/>
<protein>
    <submittedName>
        <fullName evidence="2">Uncharacterized protein</fullName>
    </submittedName>
</protein>
<evidence type="ECO:0000313" key="2">
    <source>
        <dbReference type="EMBL" id="QDQ42901.1"/>
    </source>
</evidence>
<dbReference type="KEGG" id="mkc:kam1_1686"/>
<dbReference type="Proteomes" id="UP000031594">
    <property type="component" value="Unassembled WGS sequence"/>
</dbReference>
<dbReference type="EMBL" id="JQNX01000015">
    <property type="protein sequence ID" value="KIE57735.1"/>
    <property type="molecule type" value="Genomic_DNA"/>
</dbReference>
<dbReference type="OrthoDB" id="9800974at2"/>
<gene>
    <name evidence="1" type="ORF">A946_11605</name>
    <name evidence="2" type="ORF">kam1_1686</name>
</gene>
<dbReference type="RefSeq" id="WP_039722312.1">
    <property type="nucleotide sequence ID" value="NZ_CP037899.1"/>
</dbReference>
<reference evidence="1 3" key="1">
    <citation type="submission" date="2014-08" db="EMBL/GenBank/DDBJ databases">
        <title>Methylacidiphilum kamchatkense strain Kam1 draft genome sequence.</title>
        <authorList>
            <person name="Birkeland N.-K."/>
            <person name="Erikstad H.A."/>
        </authorList>
    </citation>
    <scope>NUCLEOTIDE SEQUENCE [LARGE SCALE GENOMIC DNA]</scope>
    <source>
        <strain evidence="1 3">Kam1</strain>
    </source>
</reference>
<evidence type="ECO:0000313" key="3">
    <source>
        <dbReference type="Proteomes" id="UP000031594"/>
    </source>
</evidence>
<dbReference type="Proteomes" id="UP000315925">
    <property type="component" value="Chromosome"/>
</dbReference>
<organism evidence="2 4">
    <name type="scientific">Methylacidiphilum kamchatkense Kam1</name>
    <dbReference type="NCBI Taxonomy" id="1202785"/>
    <lineage>
        <taxon>Bacteria</taxon>
        <taxon>Pseudomonadati</taxon>
        <taxon>Verrucomicrobiota</taxon>
        <taxon>Methylacidiphilae</taxon>
        <taxon>Methylacidiphilales</taxon>
        <taxon>Methylacidiphilaceae</taxon>
        <taxon>Methylacidiphilum (ex Ratnadevi et al. 2023)</taxon>
    </lineage>
</organism>
<sequence length="105" mass="11905">MILESTGRKCVELPDEDWVLIKKYGFTPPIGNDIYYYKKGITVPGDIFNEEKPFEVYSIGKAAPQKDSKTLAVEVANKNVPLISIKPFWKGKDIIIMADYIVPPR</sequence>
<name>A0A0C1V249_9BACT</name>
<reference evidence="2" key="2">
    <citation type="journal article" date="2019" name="BMC Genomics">
        <title>Complete genome sequence analysis of the thermoacidophilic verrucomicrobial methanotroph 'Candidatus Methylacidiphilum kamchatkense' strain Kam1 and comparison with its closest relatives.</title>
        <authorList>
            <person name="Kruse T."/>
            <person name="Ratnadevi C.M."/>
            <person name="Erikstad H.A."/>
            <person name="Birkeland N.K."/>
        </authorList>
    </citation>
    <scope>NUCLEOTIDE SEQUENCE</scope>
    <source>
        <strain evidence="2">Kam1</strain>
    </source>
</reference>
<accession>A0A0C1V249</accession>
<reference evidence="4" key="3">
    <citation type="submission" date="2019-03" db="EMBL/GenBank/DDBJ databases">
        <title>Complete genome of Methylacidiphilum kamchatkense Kam1.</title>
        <authorList>
            <person name="Kruse T."/>
            <person name="Murarilal Ratnadevi C."/>
            <person name="Erikstad H.-A."/>
            <person name="Birkeland N.-K."/>
        </authorList>
    </citation>
    <scope>NUCLEOTIDE SEQUENCE [LARGE SCALE GENOMIC DNA]</scope>
    <source>
        <strain evidence="4">kam1</strain>
    </source>
</reference>